<dbReference type="InterPro" id="IPR008995">
    <property type="entry name" value="Mo/tungstate-bd_C_term_dom"/>
</dbReference>
<keyword evidence="10" id="KW-1185">Reference proteome</keyword>
<dbReference type="PROSITE" id="PS00211">
    <property type="entry name" value="ABC_TRANSPORTER_1"/>
    <property type="match status" value="1"/>
</dbReference>
<dbReference type="FunFam" id="3.40.50.300:FF:000042">
    <property type="entry name" value="Maltose/maltodextrin ABC transporter, ATP-binding protein"/>
    <property type="match status" value="1"/>
</dbReference>
<gene>
    <name evidence="9" type="ORF">CF651_18230</name>
</gene>
<dbReference type="PROSITE" id="PS50893">
    <property type="entry name" value="ABC_TRANSPORTER_2"/>
    <property type="match status" value="1"/>
</dbReference>
<dbReference type="GO" id="GO:0140359">
    <property type="term" value="F:ABC-type transporter activity"/>
    <property type="evidence" value="ECO:0007669"/>
    <property type="project" value="UniProtKB-ARBA"/>
</dbReference>
<dbReference type="InterPro" id="IPR017871">
    <property type="entry name" value="ABC_transporter-like_CS"/>
</dbReference>
<dbReference type="SMART" id="SM00382">
    <property type="entry name" value="AAA"/>
    <property type="match status" value="1"/>
</dbReference>
<evidence type="ECO:0000259" key="8">
    <source>
        <dbReference type="PROSITE" id="PS50893"/>
    </source>
</evidence>
<dbReference type="GO" id="GO:0005524">
    <property type="term" value="F:ATP binding"/>
    <property type="evidence" value="ECO:0007669"/>
    <property type="project" value="UniProtKB-KW"/>
</dbReference>
<dbReference type="InterPro" id="IPR012340">
    <property type="entry name" value="NA-bd_OB-fold"/>
</dbReference>
<evidence type="ECO:0000256" key="2">
    <source>
        <dbReference type="ARBA" id="ARBA00022475"/>
    </source>
</evidence>
<reference evidence="9 10" key="1">
    <citation type="submission" date="2017-07" db="EMBL/GenBank/DDBJ databases">
        <title>Genome sequencing and assembly of Paenibacillus rigui.</title>
        <authorList>
            <person name="Mayilraj S."/>
        </authorList>
    </citation>
    <scope>NUCLEOTIDE SEQUENCE [LARGE SCALE GENOMIC DNA]</scope>
    <source>
        <strain evidence="9 10">JCM 16352</strain>
    </source>
</reference>
<dbReference type="InterPro" id="IPR027417">
    <property type="entry name" value="P-loop_NTPase"/>
</dbReference>
<dbReference type="GO" id="GO:0016887">
    <property type="term" value="F:ATP hydrolysis activity"/>
    <property type="evidence" value="ECO:0007669"/>
    <property type="project" value="InterPro"/>
</dbReference>
<evidence type="ECO:0000256" key="5">
    <source>
        <dbReference type="ARBA" id="ARBA00022967"/>
    </source>
</evidence>
<evidence type="ECO:0000256" key="6">
    <source>
        <dbReference type="ARBA" id="ARBA00023136"/>
    </source>
</evidence>
<dbReference type="Pfam" id="PF00005">
    <property type="entry name" value="ABC_tran"/>
    <property type="match status" value="1"/>
</dbReference>
<evidence type="ECO:0000256" key="7">
    <source>
        <dbReference type="SAM" id="MobiDB-lite"/>
    </source>
</evidence>
<dbReference type="Gene3D" id="2.40.50.140">
    <property type="entry name" value="Nucleic acid-binding proteins"/>
    <property type="match status" value="1"/>
</dbReference>
<dbReference type="InterPro" id="IPR003593">
    <property type="entry name" value="AAA+_ATPase"/>
</dbReference>
<evidence type="ECO:0000313" key="9">
    <source>
        <dbReference type="EMBL" id="OXM84845.1"/>
    </source>
</evidence>
<dbReference type="PANTHER" id="PTHR43875">
    <property type="entry name" value="MALTODEXTRIN IMPORT ATP-BINDING PROTEIN MSMX"/>
    <property type="match status" value="1"/>
</dbReference>
<dbReference type="AlphaFoldDB" id="A0A229UNH6"/>
<keyword evidence="3" id="KW-0547">Nucleotide-binding</keyword>
<sequence length="415" mass="45119">MGLIELKQVNKHFDGNPILRNLSLHIEEGDFMTFLGPSGCGKTTTLRMIAGLEHPESGTIVIDGKLADDGRAAFHKASSERGLSLVFQSYALWPHMSVFDNVAFGLTMKKLPKPAIRAKVEEALEKMRILDLTDRYPSELSGGQQQRVAIARAIVTEPRILLLDEPLSNLDAKLRMEMRAELKRLHRELKTTIIYVTHDQVEALTLSTKIAVFFQGELVQVDTPSELYRNPATLQVADFIGNPSINFVEAFPVGAPKDGRLMTQSGLGRLDVSCESPPERGLTLAVKPEDITVRTAPEEKAIACTVYSVFPAGSETLLQLTAGNLLLMAKLLGQVELDTDSQVWITVPTEKINVYDAATGRLLSRYGKPAVEAGRIPAAAVQVQEAGTGAGPGHGHAPEADAPEAKPKEPAYLGR</sequence>
<dbReference type="PANTHER" id="PTHR43875:SF15">
    <property type="entry name" value="TREHALOSE IMPORT ATP-BINDING PROTEIN SUGC"/>
    <property type="match status" value="1"/>
</dbReference>
<dbReference type="EMBL" id="NMQW01000025">
    <property type="protein sequence ID" value="OXM84845.1"/>
    <property type="molecule type" value="Genomic_DNA"/>
</dbReference>
<evidence type="ECO:0000313" key="10">
    <source>
        <dbReference type="Proteomes" id="UP000215509"/>
    </source>
</evidence>
<keyword evidence="1" id="KW-0813">Transport</keyword>
<accession>A0A229UNH6</accession>
<dbReference type="OrthoDB" id="9790614at2"/>
<evidence type="ECO:0000256" key="3">
    <source>
        <dbReference type="ARBA" id="ARBA00022741"/>
    </source>
</evidence>
<keyword evidence="5" id="KW-1278">Translocase</keyword>
<organism evidence="9 10">
    <name type="scientific">Paenibacillus rigui</name>
    <dbReference type="NCBI Taxonomy" id="554312"/>
    <lineage>
        <taxon>Bacteria</taxon>
        <taxon>Bacillati</taxon>
        <taxon>Bacillota</taxon>
        <taxon>Bacilli</taxon>
        <taxon>Bacillales</taxon>
        <taxon>Paenibacillaceae</taxon>
        <taxon>Paenibacillus</taxon>
    </lineage>
</organism>
<feature type="region of interest" description="Disordered" evidence="7">
    <location>
        <begin position="382"/>
        <end position="415"/>
    </location>
</feature>
<evidence type="ECO:0000256" key="1">
    <source>
        <dbReference type="ARBA" id="ARBA00022448"/>
    </source>
</evidence>
<dbReference type="SUPFAM" id="SSF50331">
    <property type="entry name" value="MOP-like"/>
    <property type="match status" value="1"/>
</dbReference>
<dbReference type="Proteomes" id="UP000215509">
    <property type="component" value="Unassembled WGS sequence"/>
</dbReference>
<comment type="caution">
    <text evidence="9">The sequence shown here is derived from an EMBL/GenBank/DDBJ whole genome shotgun (WGS) entry which is preliminary data.</text>
</comment>
<dbReference type="SUPFAM" id="SSF52540">
    <property type="entry name" value="P-loop containing nucleoside triphosphate hydrolases"/>
    <property type="match status" value="1"/>
</dbReference>
<dbReference type="GO" id="GO:0055052">
    <property type="term" value="C:ATP-binding cassette (ABC) transporter complex, substrate-binding subunit-containing"/>
    <property type="evidence" value="ECO:0007669"/>
    <property type="project" value="TreeGrafter"/>
</dbReference>
<name>A0A229UNH6_9BACL</name>
<dbReference type="RefSeq" id="WP_094016293.1">
    <property type="nucleotide sequence ID" value="NZ_NMQW01000025.1"/>
</dbReference>
<feature type="domain" description="ABC transporter" evidence="8">
    <location>
        <begin position="4"/>
        <end position="240"/>
    </location>
</feature>
<evidence type="ECO:0000256" key="4">
    <source>
        <dbReference type="ARBA" id="ARBA00022840"/>
    </source>
</evidence>
<feature type="compositionally biased region" description="Basic and acidic residues" evidence="7">
    <location>
        <begin position="396"/>
        <end position="409"/>
    </location>
</feature>
<keyword evidence="2" id="KW-1003">Cell membrane</keyword>
<proteinExistence type="predicted"/>
<protein>
    <submittedName>
        <fullName evidence="9">ABC transporter</fullName>
    </submittedName>
</protein>
<dbReference type="InterPro" id="IPR003439">
    <property type="entry name" value="ABC_transporter-like_ATP-bd"/>
</dbReference>
<keyword evidence="6" id="KW-0472">Membrane</keyword>
<dbReference type="Gene3D" id="3.40.50.300">
    <property type="entry name" value="P-loop containing nucleotide triphosphate hydrolases"/>
    <property type="match status" value="1"/>
</dbReference>
<keyword evidence="4" id="KW-0067">ATP-binding</keyword>
<dbReference type="InterPro" id="IPR047641">
    <property type="entry name" value="ABC_transpr_MalK/UgpC-like"/>
</dbReference>